<dbReference type="PANTHER" id="PTHR19446">
    <property type="entry name" value="REVERSE TRANSCRIPTASES"/>
    <property type="match status" value="1"/>
</dbReference>
<keyword evidence="2" id="KW-1185">Reference proteome</keyword>
<dbReference type="AlphaFoldDB" id="A0AAV7VXL5"/>
<protein>
    <submittedName>
        <fullName evidence="1">Uncharacterized protein</fullName>
    </submittedName>
</protein>
<dbReference type="Proteomes" id="UP001066276">
    <property type="component" value="Chromosome 1_2"/>
</dbReference>
<organism evidence="1 2">
    <name type="scientific">Pleurodeles waltl</name>
    <name type="common">Iberian ribbed newt</name>
    <dbReference type="NCBI Taxonomy" id="8319"/>
    <lineage>
        <taxon>Eukaryota</taxon>
        <taxon>Metazoa</taxon>
        <taxon>Chordata</taxon>
        <taxon>Craniata</taxon>
        <taxon>Vertebrata</taxon>
        <taxon>Euteleostomi</taxon>
        <taxon>Amphibia</taxon>
        <taxon>Batrachia</taxon>
        <taxon>Caudata</taxon>
        <taxon>Salamandroidea</taxon>
        <taxon>Salamandridae</taxon>
        <taxon>Pleurodelinae</taxon>
        <taxon>Pleurodeles</taxon>
    </lineage>
</organism>
<evidence type="ECO:0000313" key="2">
    <source>
        <dbReference type="Proteomes" id="UP001066276"/>
    </source>
</evidence>
<gene>
    <name evidence="1" type="ORF">NDU88_000472</name>
</gene>
<accession>A0AAV7VXL5</accession>
<name>A0AAV7VXL5_PLEWA</name>
<reference evidence="1" key="1">
    <citation type="journal article" date="2022" name="bioRxiv">
        <title>Sequencing and chromosome-scale assembly of the giantPleurodeles waltlgenome.</title>
        <authorList>
            <person name="Brown T."/>
            <person name="Elewa A."/>
            <person name="Iarovenko S."/>
            <person name="Subramanian E."/>
            <person name="Araus A.J."/>
            <person name="Petzold A."/>
            <person name="Susuki M."/>
            <person name="Suzuki K.-i.T."/>
            <person name="Hayashi T."/>
            <person name="Toyoda A."/>
            <person name="Oliveira C."/>
            <person name="Osipova E."/>
            <person name="Leigh N.D."/>
            <person name="Simon A."/>
            <person name="Yun M.H."/>
        </authorList>
    </citation>
    <scope>NUCLEOTIDE SEQUENCE</scope>
    <source>
        <strain evidence="1">20211129_DDA</strain>
        <tissue evidence="1">Liver</tissue>
    </source>
</reference>
<evidence type="ECO:0000313" key="1">
    <source>
        <dbReference type="EMBL" id="KAJ1205037.1"/>
    </source>
</evidence>
<sequence length="129" mass="14564">MNELVDVPGVNSWLWKYVRREEEVATHTYPEEEAAAGLQLMRLTEMQGQSLEDPINLEESQQALRQLAHGRAPGNDGLPAEYYHTFSEQTLAPYLEVLKEAFGLGRLPESQREAIIAVLPKPGRDPLDH</sequence>
<comment type="caution">
    <text evidence="1">The sequence shown here is derived from an EMBL/GenBank/DDBJ whole genome shotgun (WGS) entry which is preliminary data.</text>
</comment>
<dbReference type="EMBL" id="JANPWB010000002">
    <property type="protein sequence ID" value="KAJ1205037.1"/>
    <property type="molecule type" value="Genomic_DNA"/>
</dbReference>
<proteinExistence type="predicted"/>